<feature type="domain" description="Cytochrome c" evidence="23">
    <location>
        <begin position="109"/>
        <end position="198"/>
    </location>
</feature>
<keyword evidence="7 19" id="KW-0349">Heme</keyword>
<dbReference type="EMBL" id="CP073078">
    <property type="protein sequence ID" value="QUD87534.1"/>
    <property type="molecule type" value="Genomic_DNA"/>
</dbReference>
<evidence type="ECO:0000256" key="17">
    <source>
        <dbReference type="ARBA" id="ARBA00023065"/>
    </source>
</evidence>
<dbReference type="GO" id="GO:0005506">
    <property type="term" value="F:iron ion binding"/>
    <property type="evidence" value="ECO:0007669"/>
    <property type="project" value="InterPro"/>
</dbReference>
<keyword evidence="13 19" id="KW-0249">Electron transport</keyword>
<dbReference type="KEGG" id="caul:KCG34_21170"/>
<evidence type="ECO:0000313" key="24">
    <source>
        <dbReference type="EMBL" id="QUD87534.1"/>
    </source>
</evidence>
<evidence type="ECO:0000256" key="14">
    <source>
        <dbReference type="ARBA" id="ARBA00022989"/>
    </source>
</evidence>
<dbReference type="InterPro" id="IPR004678">
    <property type="entry name" value="Cyt_c_oxidase_cbb3_su3"/>
</dbReference>
<dbReference type="PANTHER" id="PTHR33751:SF1">
    <property type="entry name" value="CBB3-TYPE CYTOCHROME C OXIDASE SUBUNIT FIXP"/>
    <property type="match status" value="1"/>
</dbReference>
<dbReference type="PROSITE" id="PS51007">
    <property type="entry name" value="CYTC"/>
    <property type="match status" value="2"/>
</dbReference>
<evidence type="ECO:0000259" key="23">
    <source>
        <dbReference type="PROSITE" id="PS51007"/>
    </source>
</evidence>
<keyword evidence="17 19" id="KW-0406">Ion transport</keyword>
<feature type="binding site" description="covalent" evidence="21">
    <location>
        <position position="221"/>
    </location>
    <ligand>
        <name>heme c</name>
        <dbReference type="ChEBI" id="CHEBI:61717"/>
        <label>2</label>
    </ligand>
</feature>
<evidence type="ECO:0000256" key="18">
    <source>
        <dbReference type="ARBA" id="ARBA00023136"/>
    </source>
</evidence>
<dbReference type="InterPro" id="IPR050597">
    <property type="entry name" value="Cytochrome_c_Oxidase_Subunit"/>
</dbReference>
<dbReference type="InterPro" id="IPR032858">
    <property type="entry name" value="CcoP_N"/>
</dbReference>
<evidence type="ECO:0000256" key="16">
    <source>
        <dbReference type="ARBA" id="ARBA00023004"/>
    </source>
</evidence>
<evidence type="ECO:0000256" key="8">
    <source>
        <dbReference type="ARBA" id="ARBA00022660"/>
    </source>
</evidence>
<dbReference type="Proteomes" id="UP000676409">
    <property type="component" value="Chromosome"/>
</dbReference>
<dbReference type="PIRSF" id="PIRSF000006">
    <property type="entry name" value="Cbb3-Cox_fixP"/>
    <property type="match status" value="1"/>
</dbReference>
<evidence type="ECO:0000256" key="11">
    <source>
        <dbReference type="ARBA" id="ARBA00022737"/>
    </source>
</evidence>
<keyword evidence="6 19" id="KW-0997">Cell inner membrane</keyword>
<name>A0A975FYX4_9CAUL</name>
<dbReference type="PRINTS" id="PR00605">
    <property type="entry name" value="CYTCHROMECIC"/>
</dbReference>
<dbReference type="GO" id="GO:0016491">
    <property type="term" value="F:oxidoreductase activity"/>
    <property type="evidence" value="ECO:0007669"/>
    <property type="project" value="UniProtKB-KW"/>
</dbReference>
<keyword evidence="14 22" id="KW-1133">Transmembrane helix</keyword>
<organism evidence="24 25">
    <name type="scientific">Phenylobacterium montanum</name>
    <dbReference type="NCBI Taxonomy" id="2823693"/>
    <lineage>
        <taxon>Bacteria</taxon>
        <taxon>Pseudomonadati</taxon>
        <taxon>Pseudomonadota</taxon>
        <taxon>Alphaproteobacteria</taxon>
        <taxon>Caulobacterales</taxon>
        <taxon>Caulobacteraceae</taxon>
        <taxon>Phenylobacterium</taxon>
    </lineage>
</organism>
<feature type="binding site" description="axial binding residue" evidence="20">
    <location>
        <position position="222"/>
    </location>
    <ligand>
        <name>heme c</name>
        <dbReference type="ChEBI" id="CHEBI:61717"/>
        <label>2</label>
    </ligand>
    <ligandPart>
        <name>Fe</name>
        <dbReference type="ChEBI" id="CHEBI:18248"/>
    </ligandPart>
</feature>
<evidence type="ECO:0000256" key="6">
    <source>
        <dbReference type="ARBA" id="ARBA00022519"/>
    </source>
</evidence>
<dbReference type="RefSeq" id="WP_211937586.1">
    <property type="nucleotide sequence ID" value="NZ_CP073078.1"/>
</dbReference>
<dbReference type="GO" id="GO:0005886">
    <property type="term" value="C:plasma membrane"/>
    <property type="evidence" value="ECO:0007669"/>
    <property type="project" value="UniProtKB-SubCell"/>
</dbReference>
<dbReference type="InterPro" id="IPR036909">
    <property type="entry name" value="Cyt_c-like_dom_sf"/>
</dbReference>
<dbReference type="Pfam" id="PF14715">
    <property type="entry name" value="FixP_N"/>
    <property type="match status" value="1"/>
</dbReference>
<feature type="domain" description="Cytochrome c" evidence="23">
    <location>
        <begin position="205"/>
        <end position="286"/>
    </location>
</feature>
<feature type="binding site" description="covalent" evidence="21">
    <location>
        <position position="218"/>
    </location>
    <ligand>
        <name>heme c</name>
        <dbReference type="ChEBI" id="CHEBI:61717"/>
        <label>2</label>
    </ligand>
</feature>
<gene>
    <name evidence="24" type="primary">ccoP</name>
    <name evidence="24" type="ORF">KCG34_21170</name>
</gene>
<dbReference type="GO" id="GO:0020037">
    <property type="term" value="F:heme binding"/>
    <property type="evidence" value="ECO:0007669"/>
    <property type="project" value="InterPro"/>
</dbReference>
<evidence type="ECO:0000256" key="2">
    <source>
        <dbReference type="ARBA" id="ARBA00004673"/>
    </source>
</evidence>
<keyword evidence="9 22" id="KW-0812">Transmembrane</keyword>
<feature type="binding site" description="axial binding residue" evidence="20">
    <location>
        <position position="263"/>
    </location>
    <ligand>
        <name>heme c</name>
        <dbReference type="ChEBI" id="CHEBI:61717"/>
        <label>1</label>
    </ligand>
    <ligandPart>
        <name>Fe</name>
        <dbReference type="ChEBI" id="CHEBI:18248"/>
    </ligandPart>
</feature>
<evidence type="ECO:0000256" key="21">
    <source>
        <dbReference type="PIRSR" id="PIRSR000006-2"/>
    </source>
</evidence>
<evidence type="ECO:0000256" key="22">
    <source>
        <dbReference type="SAM" id="Phobius"/>
    </source>
</evidence>
<feature type="binding site" description="covalent" evidence="21">
    <location>
        <position position="125"/>
    </location>
    <ligand>
        <name>heme c</name>
        <dbReference type="ChEBI" id="CHEBI:61717"/>
        <label>1</label>
    </ligand>
</feature>
<comment type="cofactor">
    <cofactor evidence="19 21">
        <name>heme c</name>
        <dbReference type="ChEBI" id="CHEBI:61717"/>
    </cofactor>
    <text evidence="19 21">Binds 2 heme C groups per subunit.</text>
</comment>
<keyword evidence="10 19" id="KW-0479">Metal-binding</keyword>
<evidence type="ECO:0000256" key="7">
    <source>
        <dbReference type="ARBA" id="ARBA00022617"/>
    </source>
</evidence>
<dbReference type="GO" id="GO:0009055">
    <property type="term" value="F:electron transfer activity"/>
    <property type="evidence" value="ECO:0007669"/>
    <property type="project" value="InterPro"/>
</dbReference>
<evidence type="ECO:0000256" key="1">
    <source>
        <dbReference type="ARBA" id="ARBA00004533"/>
    </source>
</evidence>
<evidence type="ECO:0000256" key="12">
    <source>
        <dbReference type="ARBA" id="ARBA00022781"/>
    </source>
</evidence>
<dbReference type="Gene3D" id="1.10.760.10">
    <property type="entry name" value="Cytochrome c-like domain"/>
    <property type="match status" value="2"/>
</dbReference>
<keyword evidence="8 19" id="KW-0679">Respiratory chain</keyword>
<dbReference type="InterPro" id="IPR038414">
    <property type="entry name" value="CcoP_N_sf"/>
</dbReference>
<keyword evidence="15 19" id="KW-0560">Oxidoreductase</keyword>
<dbReference type="Pfam" id="PF00034">
    <property type="entry name" value="Cytochrom_C"/>
    <property type="match status" value="1"/>
</dbReference>
<dbReference type="AlphaFoldDB" id="A0A975FYX4"/>
<feature type="transmembrane region" description="Helical" evidence="22">
    <location>
        <begin position="33"/>
        <end position="51"/>
    </location>
</feature>
<evidence type="ECO:0000256" key="10">
    <source>
        <dbReference type="ARBA" id="ARBA00022723"/>
    </source>
</evidence>
<comment type="subcellular location">
    <subcellularLocation>
        <location evidence="1 19">Cell inner membrane</location>
    </subcellularLocation>
</comment>
<accession>A0A975FYX4</accession>
<evidence type="ECO:0000256" key="9">
    <source>
        <dbReference type="ARBA" id="ARBA00022692"/>
    </source>
</evidence>
<keyword evidence="18 19" id="KW-0472">Membrane</keyword>
<protein>
    <recommendedName>
        <fullName evidence="19">Cbb3-type cytochrome c oxidase subunit</fullName>
    </recommendedName>
</protein>
<evidence type="ECO:0000256" key="20">
    <source>
        <dbReference type="PIRSR" id="PIRSR000006-1"/>
    </source>
</evidence>
<evidence type="ECO:0000256" key="3">
    <source>
        <dbReference type="ARBA" id="ARBA00006113"/>
    </source>
</evidence>
<dbReference type="PANTHER" id="PTHR33751">
    <property type="entry name" value="CBB3-TYPE CYTOCHROME C OXIDASE SUBUNIT FIXP"/>
    <property type="match status" value="1"/>
</dbReference>
<comment type="similarity">
    <text evidence="3 19">Belongs to the CcoP / FixP family.</text>
</comment>
<evidence type="ECO:0000256" key="13">
    <source>
        <dbReference type="ARBA" id="ARBA00022982"/>
    </source>
</evidence>
<keyword evidence="25" id="KW-1185">Reference proteome</keyword>
<dbReference type="GO" id="GO:1902600">
    <property type="term" value="P:proton transmembrane transport"/>
    <property type="evidence" value="ECO:0007669"/>
    <property type="project" value="UniProtKB-KW"/>
</dbReference>
<keyword evidence="16 19" id="KW-0408">Iron</keyword>
<dbReference type="Pfam" id="PF13442">
    <property type="entry name" value="Cytochrome_CBB3"/>
    <property type="match status" value="1"/>
</dbReference>
<evidence type="ECO:0000256" key="19">
    <source>
        <dbReference type="PIRNR" id="PIRNR000006"/>
    </source>
</evidence>
<dbReference type="InterPro" id="IPR008168">
    <property type="entry name" value="Cyt_C_IC"/>
</dbReference>
<evidence type="ECO:0000256" key="15">
    <source>
        <dbReference type="ARBA" id="ARBA00023002"/>
    </source>
</evidence>
<evidence type="ECO:0000256" key="4">
    <source>
        <dbReference type="ARBA" id="ARBA00022448"/>
    </source>
</evidence>
<feature type="binding site" description="covalent" evidence="21">
    <location>
        <position position="122"/>
    </location>
    <ligand>
        <name>heme c</name>
        <dbReference type="ChEBI" id="CHEBI:61717"/>
        <label>1</label>
    </ligand>
</feature>
<reference evidence="24" key="1">
    <citation type="submission" date="2021-04" db="EMBL/GenBank/DDBJ databases">
        <title>The complete genome sequence of Caulobacter sp. S6.</title>
        <authorList>
            <person name="Tang Y."/>
            <person name="Ouyang W."/>
            <person name="Liu Q."/>
            <person name="Huang B."/>
            <person name="Guo Z."/>
            <person name="Lei P."/>
        </authorList>
    </citation>
    <scope>NUCLEOTIDE SEQUENCE</scope>
    <source>
        <strain evidence="24">S6</strain>
    </source>
</reference>
<dbReference type="Gene3D" id="6.10.280.130">
    <property type="match status" value="1"/>
</dbReference>
<sequence length="290" mass="31207">MSGSRERDEHSGVETTGHEWDGIKELDNPLPRWWLWIFYATIAFSVGYWVLMPAWPGIHGYTHGMLGNSARATVAQDLKDLATQRGAAGAALKTASLQQIEADPKLQSYALSVGQSVFADNCAPCHGQSGTGAKGYPNLRDDVWLWGGKLEDIQHTITVGVRSGDPDQRFSQMPAFGRDGMLQPAQVNDLTEYVTALSHRTADAAAVARAAPVFAQQCAACHGADGKGNQAFGAPNLTDADWLYGADRVSIHDQIWNGHGGVMPAWGHRFDPATIKALAVYIHVKSGGGQ</sequence>
<comment type="pathway">
    <text evidence="2 19">Energy metabolism; oxidative phosphorylation.</text>
</comment>
<dbReference type="NCBIfam" id="TIGR00782">
    <property type="entry name" value="ccoP"/>
    <property type="match status" value="1"/>
</dbReference>
<keyword evidence="11" id="KW-0677">Repeat</keyword>
<evidence type="ECO:0000313" key="25">
    <source>
        <dbReference type="Proteomes" id="UP000676409"/>
    </source>
</evidence>
<comment type="subunit">
    <text evidence="19">Component of the cbb3-type cytochrome c oxidase.</text>
</comment>
<keyword evidence="5 19" id="KW-1003">Cell membrane</keyword>
<proteinExistence type="inferred from homology"/>
<feature type="binding site" description="axial binding residue" evidence="20">
    <location>
        <position position="173"/>
    </location>
    <ligand>
        <name>heme c</name>
        <dbReference type="ChEBI" id="CHEBI:61717"/>
        <label>2</label>
    </ligand>
    <ligandPart>
        <name>Fe</name>
        <dbReference type="ChEBI" id="CHEBI:18248"/>
    </ligandPart>
</feature>
<keyword evidence="12 19" id="KW-0375">Hydrogen ion transport</keyword>
<keyword evidence="4 19" id="KW-0813">Transport</keyword>
<dbReference type="InterPro" id="IPR009056">
    <property type="entry name" value="Cyt_c-like_dom"/>
</dbReference>
<evidence type="ECO:0000256" key="5">
    <source>
        <dbReference type="ARBA" id="ARBA00022475"/>
    </source>
</evidence>
<comment type="function">
    <text evidence="19">C-type cytochrome. Part of the cbb3-type cytochrome c oxidase complex.</text>
</comment>
<feature type="binding site" description="axial binding residue" evidence="20">
    <location>
        <position position="126"/>
    </location>
    <ligand>
        <name>heme c</name>
        <dbReference type="ChEBI" id="CHEBI:61717"/>
        <label>1</label>
    </ligand>
    <ligandPart>
        <name>Fe</name>
        <dbReference type="ChEBI" id="CHEBI:18248"/>
    </ligandPart>
</feature>
<dbReference type="SUPFAM" id="SSF46626">
    <property type="entry name" value="Cytochrome c"/>
    <property type="match status" value="2"/>
</dbReference>